<reference evidence="1" key="1">
    <citation type="journal article" date="2023" name="Nat. Commun.">
        <title>Diploid and tetraploid genomes of Acorus and the evolution of monocots.</title>
        <authorList>
            <person name="Ma L."/>
            <person name="Liu K.W."/>
            <person name="Li Z."/>
            <person name="Hsiao Y.Y."/>
            <person name="Qi Y."/>
            <person name="Fu T."/>
            <person name="Tang G.D."/>
            <person name="Zhang D."/>
            <person name="Sun W.H."/>
            <person name="Liu D.K."/>
            <person name="Li Y."/>
            <person name="Chen G.Z."/>
            <person name="Liu X.D."/>
            <person name="Liao X.Y."/>
            <person name="Jiang Y.T."/>
            <person name="Yu X."/>
            <person name="Hao Y."/>
            <person name="Huang J."/>
            <person name="Zhao X.W."/>
            <person name="Ke S."/>
            <person name="Chen Y.Y."/>
            <person name="Wu W.L."/>
            <person name="Hsu J.L."/>
            <person name="Lin Y.F."/>
            <person name="Huang M.D."/>
            <person name="Li C.Y."/>
            <person name="Huang L."/>
            <person name="Wang Z.W."/>
            <person name="Zhao X."/>
            <person name="Zhong W.Y."/>
            <person name="Peng D.H."/>
            <person name="Ahmad S."/>
            <person name="Lan S."/>
            <person name="Zhang J.S."/>
            <person name="Tsai W.C."/>
            <person name="Van de Peer Y."/>
            <person name="Liu Z.J."/>
        </authorList>
    </citation>
    <scope>NUCLEOTIDE SEQUENCE</scope>
    <source>
        <strain evidence="1">CP</strain>
    </source>
</reference>
<keyword evidence="2" id="KW-1185">Reference proteome</keyword>
<dbReference type="InterPro" id="IPR009053">
    <property type="entry name" value="Prefoldin"/>
</dbReference>
<organism evidence="1 2">
    <name type="scientific">Acorus calamus</name>
    <name type="common">Sweet flag</name>
    <dbReference type="NCBI Taxonomy" id="4465"/>
    <lineage>
        <taxon>Eukaryota</taxon>
        <taxon>Viridiplantae</taxon>
        <taxon>Streptophyta</taxon>
        <taxon>Embryophyta</taxon>
        <taxon>Tracheophyta</taxon>
        <taxon>Spermatophyta</taxon>
        <taxon>Magnoliopsida</taxon>
        <taxon>Liliopsida</taxon>
        <taxon>Acoraceae</taxon>
        <taxon>Acorus</taxon>
    </lineage>
</organism>
<dbReference type="GO" id="GO:0009409">
    <property type="term" value="P:response to cold"/>
    <property type="evidence" value="ECO:0007669"/>
    <property type="project" value="UniProtKB-ARBA"/>
</dbReference>
<reference evidence="1" key="2">
    <citation type="submission" date="2023-06" db="EMBL/GenBank/DDBJ databases">
        <authorList>
            <person name="Ma L."/>
            <person name="Liu K.-W."/>
            <person name="Li Z."/>
            <person name="Hsiao Y.-Y."/>
            <person name="Qi Y."/>
            <person name="Fu T."/>
            <person name="Tang G."/>
            <person name="Zhang D."/>
            <person name="Sun W.-H."/>
            <person name="Liu D.-K."/>
            <person name="Li Y."/>
            <person name="Chen G.-Z."/>
            <person name="Liu X.-D."/>
            <person name="Liao X.-Y."/>
            <person name="Jiang Y.-T."/>
            <person name="Yu X."/>
            <person name="Hao Y."/>
            <person name="Huang J."/>
            <person name="Zhao X.-W."/>
            <person name="Ke S."/>
            <person name="Chen Y.-Y."/>
            <person name="Wu W.-L."/>
            <person name="Hsu J.-L."/>
            <person name="Lin Y.-F."/>
            <person name="Huang M.-D."/>
            <person name="Li C.-Y."/>
            <person name="Huang L."/>
            <person name="Wang Z.-W."/>
            <person name="Zhao X."/>
            <person name="Zhong W.-Y."/>
            <person name="Peng D.-H."/>
            <person name="Ahmad S."/>
            <person name="Lan S."/>
            <person name="Zhang J.-S."/>
            <person name="Tsai W.-C."/>
            <person name="Van De Peer Y."/>
            <person name="Liu Z.-J."/>
        </authorList>
    </citation>
    <scope>NUCLEOTIDE SEQUENCE</scope>
    <source>
        <strain evidence="1">CP</strain>
        <tissue evidence="1">Leaves</tissue>
    </source>
</reference>
<evidence type="ECO:0000313" key="1">
    <source>
        <dbReference type="EMBL" id="KAK1291977.1"/>
    </source>
</evidence>
<protein>
    <submittedName>
        <fullName evidence="1">Uncharacterized protein</fullName>
    </submittedName>
</protein>
<dbReference type="EMBL" id="JAUJYO010000017">
    <property type="protein sequence ID" value="KAK1291977.1"/>
    <property type="molecule type" value="Genomic_DNA"/>
</dbReference>
<dbReference type="Pfam" id="PF02996">
    <property type="entry name" value="Prefoldin"/>
    <property type="match status" value="1"/>
</dbReference>
<name>A0AAV9CTR1_ACOCL</name>
<dbReference type="SUPFAM" id="SSF46579">
    <property type="entry name" value="Prefoldin"/>
    <property type="match status" value="1"/>
</dbReference>
<sequence>MEDGDLLFLRQEKVKPNARHVFVDIGLGFHVEFTWSEALDFISKKEARLERNGDGDEDEDERVITRGALAEEKKRNIKRKPIFQTQEEVTPLHMLKRLVGSHMCPNNILIQLTFITADILGQENIHHY</sequence>
<comment type="caution">
    <text evidence="1">The sequence shown here is derived from an EMBL/GenBank/DDBJ whole genome shotgun (WGS) entry which is preliminary data.</text>
</comment>
<proteinExistence type="predicted"/>
<accession>A0AAV9CTR1</accession>
<dbReference type="AlphaFoldDB" id="A0AAV9CTR1"/>
<dbReference type="InterPro" id="IPR004127">
    <property type="entry name" value="Prefoldin_subunit_alpha"/>
</dbReference>
<dbReference type="Proteomes" id="UP001180020">
    <property type="component" value="Unassembled WGS sequence"/>
</dbReference>
<dbReference type="GO" id="GO:0006457">
    <property type="term" value="P:protein folding"/>
    <property type="evidence" value="ECO:0007669"/>
    <property type="project" value="UniProtKB-ARBA"/>
</dbReference>
<dbReference type="Gene3D" id="1.10.287.370">
    <property type="match status" value="1"/>
</dbReference>
<evidence type="ECO:0000313" key="2">
    <source>
        <dbReference type="Proteomes" id="UP001180020"/>
    </source>
</evidence>
<gene>
    <name evidence="1" type="ORF">QJS10_CPB17g00665</name>
</gene>